<dbReference type="RefSeq" id="WP_314281233.1">
    <property type="nucleotide sequence ID" value="NZ_JAVVDO010000007.1"/>
</dbReference>
<accession>A0ABU3MEF8</accession>
<evidence type="ECO:0000313" key="1">
    <source>
        <dbReference type="EMBL" id="MDT8330760.1"/>
    </source>
</evidence>
<organism evidence="1 2">
    <name type="scientific">Roseomonas gilardii</name>
    <dbReference type="NCBI Taxonomy" id="257708"/>
    <lineage>
        <taxon>Bacteria</taxon>
        <taxon>Pseudomonadati</taxon>
        <taxon>Pseudomonadota</taxon>
        <taxon>Alphaproteobacteria</taxon>
        <taxon>Acetobacterales</taxon>
        <taxon>Roseomonadaceae</taxon>
        <taxon>Roseomonas</taxon>
    </lineage>
</organism>
<dbReference type="EMBL" id="JAVVDO010000007">
    <property type="protein sequence ID" value="MDT8330760.1"/>
    <property type="molecule type" value="Genomic_DNA"/>
</dbReference>
<reference evidence="1 2" key="1">
    <citation type="journal article" date="2019" name="Microb. Pathog.">
        <title>Comparison of VITEK 2, MALDI-TOF MS, 16S rRNA gene sequencing, and whole-genome sequencing for identification of Roseomonas mucosa.</title>
        <authorList>
            <person name="Rudolph W.W."/>
            <person name="Gunzer F."/>
            <person name="Trauth M."/>
            <person name="Bunk B."/>
            <person name="Bigge R."/>
            <person name="Schrottner P."/>
        </authorList>
    </citation>
    <scope>NUCLEOTIDE SEQUENCE [LARGE SCALE GENOMIC DNA]</scope>
    <source>
        <strain evidence="1 2">DSM 103800</strain>
    </source>
</reference>
<keyword evidence="2" id="KW-1185">Reference proteome</keyword>
<protein>
    <submittedName>
        <fullName evidence="1">Uncharacterized protein</fullName>
    </submittedName>
</protein>
<sequence>MLKALATGSTSFFILIGFLALALSLKFIMQVKSRQVRVEISKDGQNPVFVGRKGSTISPSDDWEPIGGVIADNLNFPVILHYARPSGVVDLMDATIVRLHGLNSAEGLQIGSLISQSEGRKKTKKIYQFYRIRAVEDPTTGDIHVADIDKARWIALAAGLIQKARAN</sequence>
<evidence type="ECO:0000313" key="2">
    <source>
        <dbReference type="Proteomes" id="UP001258945"/>
    </source>
</evidence>
<comment type="caution">
    <text evidence="1">The sequence shown here is derived from an EMBL/GenBank/DDBJ whole genome shotgun (WGS) entry which is preliminary data.</text>
</comment>
<dbReference type="Proteomes" id="UP001258945">
    <property type="component" value="Unassembled WGS sequence"/>
</dbReference>
<proteinExistence type="predicted"/>
<gene>
    <name evidence="1" type="ORF">RQ831_06825</name>
</gene>
<name>A0ABU3MEF8_9PROT</name>